<reference evidence="1" key="1">
    <citation type="submission" date="2022-11" db="EMBL/GenBank/DDBJ databases">
        <title>Genome Resource of Sclerotinia nivalis Strain SnTB1, a Plant Pathogen Isolated from American Ginseng.</title>
        <authorList>
            <person name="Fan S."/>
        </authorList>
    </citation>
    <scope>NUCLEOTIDE SEQUENCE</scope>
    <source>
        <strain evidence="1">SnTB1</strain>
    </source>
</reference>
<dbReference type="AlphaFoldDB" id="A0A9X0AVE8"/>
<sequence>MPAPKLAVTIWKKLFSGKAMSKRTSSHRTESLFQQLLGAFCGHNLIRATPPTCIIDLVIPFVRRLKFQNVVLRRARFTPNPSPKRKLCADEGFSFLQGGSFQ</sequence>
<evidence type="ECO:0000313" key="2">
    <source>
        <dbReference type="Proteomes" id="UP001152300"/>
    </source>
</evidence>
<keyword evidence="2" id="KW-1185">Reference proteome</keyword>
<accession>A0A9X0AVE8</accession>
<organism evidence="1 2">
    <name type="scientific">Sclerotinia nivalis</name>
    <dbReference type="NCBI Taxonomy" id="352851"/>
    <lineage>
        <taxon>Eukaryota</taxon>
        <taxon>Fungi</taxon>
        <taxon>Dikarya</taxon>
        <taxon>Ascomycota</taxon>
        <taxon>Pezizomycotina</taxon>
        <taxon>Leotiomycetes</taxon>
        <taxon>Helotiales</taxon>
        <taxon>Sclerotiniaceae</taxon>
        <taxon>Sclerotinia</taxon>
    </lineage>
</organism>
<name>A0A9X0AVE8_9HELO</name>
<protein>
    <submittedName>
        <fullName evidence="1">Uncharacterized protein</fullName>
    </submittedName>
</protein>
<proteinExistence type="predicted"/>
<gene>
    <name evidence="1" type="ORF">OCU04_002968</name>
</gene>
<comment type="caution">
    <text evidence="1">The sequence shown here is derived from an EMBL/GenBank/DDBJ whole genome shotgun (WGS) entry which is preliminary data.</text>
</comment>
<dbReference type="EMBL" id="JAPEIS010000002">
    <property type="protein sequence ID" value="KAJ8069309.1"/>
    <property type="molecule type" value="Genomic_DNA"/>
</dbReference>
<dbReference type="Proteomes" id="UP001152300">
    <property type="component" value="Unassembled WGS sequence"/>
</dbReference>
<evidence type="ECO:0000313" key="1">
    <source>
        <dbReference type="EMBL" id="KAJ8069309.1"/>
    </source>
</evidence>